<name>A0A4C1X9Z1_EUMVA</name>
<dbReference type="PANTHER" id="PTHR47027:SF20">
    <property type="entry name" value="REVERSE TRANSCRIPTASE-LIKE PROTEIN WITH RNA-DIRECTED DNA POLYMERASE DOMAIN"/>
    <property type="match status" value="1"/>
</dbReference>
<proteinExistence type="predicted"/>
<organism evidence="1 2">
    <name type="scientific">Eumeta variegata</name>
    <name type="common">Bagworm moth</name>
    <name type="synonym">Eumeta japonica</name>
    <dbReference type="NCBI Taxonomy" id="151549"/>
    <lineage>
        <taxon>Eukaryota</taxon>
        <taxon>Metazoa</taxon>
        <taxon>Ecdysozoa</taxon>
        <taxon>Arthropoda</taxon>
        <taxon>Hexapoda</taxon>
        <taxon>Insecta</taxon>
        <taxon>Pterygota</taxon>
        <taxon>Neoptera</taxon>
        <taxon>Endopterygota</taxon>
        <taxon>Lepidoptera</taxon>
        <taxon>Glossata</taxon>
        <taxon>Ditrysia</taxon>
        <taxon>Tineoidea</taxon>
        <taxon>Psychidae</taxon>
        <taxon>Oiketicinae</taxon>
        <taxon>Eumeta</taxon>
    </lineage>
</organism>
<comment type="caution">
    <text evidence="1">The sequence shown here is derived from an EMBL/GenBank/DDBJ whole genome shotgun (WGS) entry which is preliminary data.</text>
</comment>
<dbReference type="PANTHER" id="PTHR47027">
    <property type="entry name" value="REVERSE TRANSCRIPTASE DOMAIN-CONTAINING PROTEIN"/>
    <property type="match status" value="1"/>
</dbReference>
<gene>
    <name evidence="1" type="ORF">EVAR_39161_1</name>
</gene>
<dbReference type="STRING" id="151549.A0A4C1X9Z1"/>
<dbReference type="EMBL" id="BGZK01000751">
    <property type="protein sequence ID" value="GBP59075.1"/>
    <property type="molecule type" value="Genomic_DNA"/>
</dbReference>
<reference evidence="1 2" key="1">
    <citation type="journal article" date="2019" name="Commun. Biol.">
        <title>The bagworm genome reveals a unique fibroin gene that provides high tensile strength.</title>
        <authorList>
            <person name="Kono N."/>
            <person name="Nakamura H."/>
            <person name="Ohtoshi R."/>
            <person name="Tomita M."/>
            <person name="Numata K."/>
            <person name="Arakawa K."/>
        </authorList>
    </citation>
    <scope>NUCLEOTIDE SEQUENCE [LARGE SCALE GENOMIC DNA]</scope>
</reference>
<protein>
    <recommendedName>
        <fullName evidence="3">Reverse transcriptase domain-containing protein</fullName>
    </recommendedName>
</protein>
<evidence type="ECO:0000313" key="2">
    <source>
        <dbReference type="Proteomes" id="UP000299102"/>
    </source>
</evidence>
<keyword evidence="2" id="KW-1185">Reference proteome</keyword>
<dbReference type="AlphaFoldDB" id="A0A4C1X9Z1"/>
<evidence type="ECO:0000313" key="1">
    <source>
        <dbReference type="EMBL" id="GBP59075.1"/>
    </source>
</evidence>
<evidence type="ECO:0008006" key="3">
    <source>
        <dbReference type="Google" id="ProtNLM"/>
    </source>
</evidence>
<dbReference type="OrthoDB" id="425681at2759"/>
<sequence length="129" mass="14390">MDKLSDKCLLCVNDQVIIGPSACELQKVVTKMNDSVKKRGMKVNVSKTKMTVFGKSESTTECDIHAEDEKVEQVKDFVYLGSTFTNDGKHGRDIERRVDTKNKVNGALFTIMNSKSISRQACFAAHNEV</sequence>
<accession>A0A4C1X9Z1</accession>
<dbReference type="Proteomes" id="UP000299102">
    <property type="component" value="Unassembled WGS sequence"/>
</dbReference>